<name>A0A2T0X4A5_9RHOB</name>
<proteinExistence type="predicted"/>
<feature type="transmembrane region" description="Helical" evidence="6">
    <location>
        <begin position="46"/>
        <end position="68"/>
    </location>
</feature>
<accession>A0A2T0X4A5</accession>
<evidence type="ECO:0000256" key="6">
    <source>
        <dbReference type="SAM" id="Phobius"/>
    </source>
</evidence>
<feature type="coiled-coil region" evidence="5">
    <location>
        <begin position="80"/>
        <end position="107"/>
    </location>
</feature>
<evidence type="ECO:0000259" key="7">
    <source>
        <dbReference type="Pfam" id="PF06305"/>
    </source>
</evidence>
<evidence type="ECO:0000256" key="1">
    <source>
        <dbReference type="ARBA" id="ARBA00022475"/>
    </source>
</evidence>
<dbReference type="InterPro" id="IPR010445">
    <property type="entry name" value="LapA_dom"/>
</dbReference>
<dbReference type="AlphaFoldDB" id="A0A2T0X4A5"/>
<comment type="caution">
    <text evidence="8">The sequence shown here is derived from an EMBL/GenBank/DDBJ whole genome shotgun (WGS) entry which is preliminary data.</text>
</comment>
<keyword evidence="2 6" id="KW-0812">Transmembrane</keyword>
<evidence type="ECO:0000256" key="5">
    <source>
        <dbReference type="SAM" id="Coils"/>
    </source>
</evidence>
<gene>
    <name evidence="8" type="ORF">BCF33_2656</name>
</gene>
<keyword evidence="5" id="KW-0175">Coiled coil</keyword>
<evidence type="ECO:0000313" key="8">
    <source>
        <dbReference type="EMBL" id="PRY93772.1"/>
    </source>
</evidence>
<keyword evidence="3 6" id="KW-1133">Transmembrane helix</keyword>
<keyword evidence="4 6" id="KW-0472">Membrane</keyword>
<evidence type="ECO:0000313" key="9">
    <source>
        <dbReference type="Proteomes" id="UP000238801"/>
    </source>
</evidence>
<sequence length="117" mass="13470">MRYLKYAFLVLVAILLVTVAMANRATVELKLLPAALAELVGYQGLLFLPLYAVILGGVVVGLVLGFVWEWLREYRIRREAERRRRQVNLLARENERLREKAHEGEDDVLALLDRPAR</sequence>
<dbReference type="Proteomes" id="UP000238801">
    <property type="component" value="Unassembled WGS sequence"/>
</dbReference>
<organism evidence="8 9">
    <name type="scientific">Hasllibacter halocynthiae</name>
    <dbReference type="NCBI Taxonomy" id="595589"/>
    <lineage>
        <taxon>Bacteria</taxon>
        <taxon>Pseudomonadati</taxon>
        <taxon>Pseudomonadota</taxon>
        <taxon>Alphaproteobacteria</taxon>
        <taxon>Rhodobacterales</taxon>
        <taxon>Roseobacteraceae</taxon>
        <taxon>Hasllibacter</taxon>
    </lineage>
</organism>
<dbReference type="OrthoDB" id="7689797at2"/>
<evidence type="ECO:0000256" key="4">
    <source>
        <dbReference type="ARBA" id="ARBA00023136"/>
    </source>
</evidence>
<feature type="domain" description="Lipopolysaccharide assembly protein A" evidence="7">
    <location>
        <begin position="48"/>
        <end position="94"/>
    </location>
</feature>
<dbReference type="Pfam" id="PF06305">
    <property type="entry name" value="LapA_dom"/>
    <property type="match status" value="1"/>
</dbReference>
<evidence type="ECO:0000256" key="2">
    <source>
        <dbReference type="ARBA" id="ARBA00022692"/>
    </source>
</evidence>
<keyword evidence="1" id="KW-1003">Cell membrane</keyword>
<evidence type="ECO:0000256" key="3">
    <source>
        <dbReference type="ARBA" id="ARBA00022989"/>
    </source>
</evidence>
<dbReference type="EMBL" id="PVTT01000002">
    <property type="protein sequence ID" value="PRY93772.1"/>
    <property type="molecule type" value="Genomic_DNA"/>
</dbReference>
<dbReference type="GO" id="GO:0005886">
    <property type="term" value="C:plasma membrane"/>
    <property type="evidence" value="ECO:0007669"/>
    <property type="project" value="InterPro"/>
</dbReference>
<reference evidence="8 9" key="1">
    <citation type="submission" date="2018-03" db="EMBL/GenBank/DDBJ databases">
        <title>Genomic Encyclopedia of Archaeal and Bacterial Type Strains, Phase II (KMG-II): from individual species to whole genera.</title>
        <authorList>
            <person name="Goeker M."/>
        </authorList>
    </citation>
    <scope>NUCLEOTIDE SEQUENCE [LARGE SCALE GENOMIC DNA]</scope>
    <source>
        <strain evidence="8 9">DSM 29318</strain>
    </source>
</reference>
<dbReference type="RefSeq" id="WP_106161356.1">
    <property type="nucleotide sequence ID" value="NZ_PVTT01000002.1"/>
</dbReference>
<protein>
    <submittedName>
        <fullName evidence="8">Uncharacterized protein DUF1049</fullName>
    </submittedName>
</protein>
<keyword evidence="9" id="KW-1185">Reference proteome</keyword>